<dbReference type="EMBL" id="CP136894">
    <property type="protein sequence ID" value="WOL07473.1"/>
    <property type="molecule type" value="Genomic_DNA"/>
</dbReference>
<accession>A0AAQ3KEU5</accession>
<evidence type="ECO:0000313" key="6">
    <source>
        <dbReference type="Proteomes" id="UP001327560"/>
    </source>
</evidence>
<feature type="region of interest" description="Disordered" evidence="4">
    <location>
        <begin position="180"/>
        <end position="210"/>
    </location>
</feature>
<dbReference type="InterPro" id="IPR005202">
    <property type="entry name" value="TF_GRAS"/>
</dbReference>
<feature type="compositionally biased region" description="Low complexity" evidence="4">
    <location>
        <begin position="181"/>
        <end position="200"/>
    </location>
</feature>
<comment type="similarity">
    <text evidence="3">Belongs to the GRAS family.</text>
</comment>
<reference evidence="5 6" key="1">
    <citation type="submission" date="2023-10" db="EMBL/GenBank/DDBJ databases">
        <title>Chromosome-scale genome assembly provides insights into flower coloration mechanisms of Canna indica.</title>
        <authorList>
            <person name="Li C."/>
        </authorList>
    </citation>
    <scope>NUCLEOTIDE SEQUENCE [LARGE SCALE GENOMIC DNA]</scope>
    <source>
        <tissue evidence="5">Flower</tissue>
    </source>
</reference>
<evidence type="ECO:0000256" key="4">
    <source>
        <dbReference type="SAM" id="MobiDB-lite"/>
    </source>
</evidence>
<evidence type="ECO:0000256" key="1">
    <source>
        <dbReference type="ARBA" id="ARBA00023015"/>
    </source>
</evidence>
<evidence type="ECO:0000256" key="2">
    <source>
        <dbReference type="ARBA" id="ARBA00023163"/>
    </source>
</evidence>
<feature type="region of interest" description="SAW" evidence="3">
    <location>
        <begin position="511"/>
        <end position="589"/>
    </location>
</feature>
<gene>
    <name evidence="5" type="ORF">Cni_G16214</name>
</gene>
<sequence>MASEFPGRELGFGASGGGGNVLKRTLADMERQQQMQLQMHHALLQRSVRQRRPLPSISGFPSAVRVGEIVGNSFSLAAHQSTALGGHQLLGRQEMLQPASVTAMKTAPPLPENRSSGSVEDQLRELERRLLLDDDEADEADAEASASSGSAVSHAEWTEIFHGLLSPKSTVLLPAVTRHLSSSPTDSASSTVSVASSSPPSSTPSPPPSLRQMLLDTATAISEGHMEAATANLAVLKRAADPRGDAEQRLTAVMVAALLSRLNSPQIGNSHPIADLRSPEHFVATKMLYDLSPCFKLGFIACNSAILEATKDVRKIQIVDFEVGHGAQYASLLHALSERRRNCPSFRPPAIRVTAAADPLSPFTNINIGSLRTVGDWIEKLAEQAGVSLRFSVVSRPVAELDAASLGCEPGGEEALVVNLAFVLSRVPDESVSPDNPRDDLLRRVRTLRPRLVALVEQEINTSTAALPARLAEACGHYGALLESMEATARGRPERGRAEAGLARRVANAVAKEGAERVERCEVFGKWRARMGMAGFEPVQIGPAVIEPVKLRLANSWSNSGLTVKEEAGGLALGLSWMGRVVTVASAWR</sequence>
<dbReference type="PANTHER" id="PTHR31636">
    <property type="entry name" value="OSJNBA0084A10.13 PROTEIN-RELATED"/>
    <property type="match status" value="1"/>
</dbReference>
<name>A0AAQ3KEU5_9LILI</name>
<dbReference type="PROSITE" id="PS50985">
    <property type="entry name" value="GRAS"/>
    <property type="match status" value="1"/>
</dbReference>
<evidence type="ECO:0000256" key="3">
    <source>
        <dbReference type="PROSITE-ProRule" id="PRU01191"/>
    </source>
</evidence>
<protein>
    <submittedName>
        <fullName evidence="5">Scarecrow-like protein 8</fullName>
    </submittedName>
</protein>
<dbReference type="AlphaFoldDB" id="A0AAQ3KEU5"/>
<proteinExistence type="inferred from homology"/>
<organism evidence="5 6">
    <name type="scientific">Canna indica</name>
    <name type="common">Indian-shot</name>
    <dbReference type="NCBI Taxonomy" id="4628"/>
    <lineage>
        <taxon>Eukaryota</taxon>
        <taxon>Viridiplantae</taxon>
        <taxon>Streptophyta</taxon>
        <taxon>Embryophyta</taxon>
        <taxon>Tracheophyta</taxon>
        <taxon>Spermatophyta</taxon>
        <taxon>Magnoliopsida</taxon>
        <taxon>Liliopsida</taxon>
        <taxon>Zingiberales</taxon>
        <taxon>Cannaceae</taxon>
        <taxon>Canna</taxon>
    </lineage>
</organism>
<comment type="caution">
    <text evidence="3">Lacks conserved residue(s) required for the propagation of feature annotation.</text>
</comment>
<evidence type="ECO:0000313" key="5">
    <source>
        <dbReference type="EMBL" id="WOL07473.1"/>
    </source>
</evidence>
<feature type="region of interest" description="Leucine repeat II (LRII)" evidence="3">
    <location>
        <begin position="373"/>
        <end position="405"/>
    </location>
</feature>
<dbReference type="Proteomes" id="UP001327560">
    <property type="component" value="Chromosome 5"/>
</dbReference>
<keyword evidence="1" id="KW-0805">Transcription regulation</keyword>
<feature type="region of interest" description="VHIID" evidence="3">
    <location>
        <begin position="285"/>
        <end position="350"/>
    </location>
</feature>
<dbReference type="Pfam" id="PF03514">
    <property type="entry name" value="GRAS"/>
    <property type="match status" value="1"/>
</dbReference>
<keyword evidence="6" id="KW-1185">Reference proteome</keyword>
<keyword evidence="2" id="KW-0804">Transcription</keyword>